<organism evidence="11 12">
    <name type="scientific">Proteus mirabilis</name>
    <dbReference type="NCBI Taxonomy" id="584"/>
    <lineage>
        <taxon>Bacteria</taxon>
        <taxon>Pseudomonadati</taxon>
        <taxon>Pseudomonadota</taxon>
        <taxon>Gammaproteobacteria</taxon>
        <taxon>Enterobacterales</taxon>
        <taxon>Morganellaceae</taxon>
        <taxon>Proteus</taxon>
    </lineage>
</organism>
<keyword evidence="4" id="KW-0479">Metal-binding</keyword>
<keyword evidence="8 9" id="KW-0694">RNA-binding</keyword>
<gene>
    <name evidence="11" type="primary">cca_1</name>
    <name evidence="11" type="ORF">NCTC11938_02583</name>
</gene>
<dbReference type="SUPFAM" id="SSF81301">
    <property type="entry name" value="Nucleotidyltransferase"/>
    <property type="match status" value="1"/>
</dbReference>
<dbReference type="GO" id="GO:0008033">
    <property type="term" value="P:tRNA processing"/>
    <property type="evidence" value="ECO:0007669"/>
    <property type="project" value="UniProtKB-KW"/>
</dbReference>
<evidence type="ECO:0000256" key="1">
    <source>
        <dbReference type="ARBA" id="ARBA00022679"/>
    </source>
</evidence>
<keyword evidence="6" id="KW-0067">ATP-binding</keyword>
<evidence type="ECO:0000256" key="2">
    <source>
        <dbReference type="ARBA" id="ARBA00022694"/>
    </source>
</evidence>
<keyword evidence="3" id="KW-0548">Nucleotidyltransferase</keyword>
<evidence type="ECO:0000313" key="11">
    <source>
        <dbReference type="EMBL" id="SUC38317.1"/>
    </source>
</evidence>
<dbReference type="InterPro" id="IPR043519">
    <property type="entry name" value="NT_sf"/>
</dbReference>
<dbReference type="PANTHER" id="PTHR47545">
    <property type="entry name" value="MULTIFUNCTIONAL CCA PROTEIN"/>
    <property type="match status" value="1"/>
</dbReference>
<proteinExistence type="inferred from homology"/>
<comment type="similarity">
    <text evidence="9">Belongs to the tRNA nucleotidyltransferase/poly(A) polymerase family.</text>
</comment>
<dbReference type="GO" id="GO:0005524">
    <property type="term" value="F:ATP binding"/>
    <property type="evidence" value="ECO:0007669"/>
    <property type="project" value="UniProtKB-KW"/>
</dbReference>
<keyword evidence="7" id="KW-0460">Magnesium</keyword>
<evidence type="ECO:0000256" key="6">
    <source>
        <dbReference type="ARBA" id="ARBA00022840"/>
    </source>
</evidence>
<reference evidence="11 12" key="1">
    <citation type="submission" date="2018-06" db="EMBL/GenBank/DDBJ databases">
        <authorList>
            <consortium name="Pathogen Informatics"/>
            <person name="Doyle S."/>
        </authorList>
    </citation>
    <scope>NUCLEOTIDE SEQUENCE [LARGE SCALE GENOMIC DNA]</scope>
    <source>
        <strain evidence="11 12">NCTC11938</strain>
    </source>
</reference>
<keyword evidence="2" id="KW-0819">tRNA processing</keyword>
<dbReference type="PANTHER" id="PTHR47545:SF1">
    <property type="entry name" value="MULTIFUNCTIONAL CCA PROTEIN"/>
    <property type="match status" value="1"/>
</dbReference>
<name>A0A379GBF1_PROMI</name>
<sequence>MKIYLVGGAVRDQLLNLPVKDRDWVVVGATPETLLQQGYQQVGKDFPVFLHPDTHEEYALARIRTKIRLRLHGIYLLCSP</sequence>
<dbReference type="Proteomes" id="UP000254191">
    <property type="component" value="Unassembled WGS sequence"/>
</dbReference>
<dbReference type="GO" id="GO:0003723">
    <property type="term" value="F:RNA binding"/>
    <property type="evidence" value="ECO:0007669"/>
    <property type="project" value="UniProtKB-KW"/>
</dbReference>
<feature type="domain" description="Poly A polymerase head" evidence="10">
    <location>
        <begin position="3"/>
        <end position="66"/>
    </location>
</feature>
<dbReference type="Pfam" id="PF01743">
    <property type="entry name" value="PolyA_pol"/>
    <property type="match status" value="1"/>
</dbReference>
<dbReference type="GO" id="GO:0016779">
    <property type="term" value="F:nucleotidyltransferase activity"/>
    <property type="evidence" value="ECO:0007669"/>
    <property type="project" value="UniProtKB-KW"/>
</dbReference>
<evidence type="ECO:0000256" key="3">
    <source>
        <dbReference type="ARBA" id="ARBA00022695"/>
    </source>
</evidence>
<evidence type="ECO:0000259" key="10">
    <source>
        <dbReference type="Pfam" id="PF01743"/>
    </source>
</evidence>
<evidence type="ECO:0000256" key="4">
    <source>
        <dbReference type="ARBA" id="ARBA00022723"/>
    </source>
</evidence>
<dbReference type="AlphaFoldDB" id="A0A379GBF1"/>
<dbReference type="InterPro" id="IPR050124">
    <property type="entry name" value="tRNA_CCA-adding_enzyme"/>
</dbReference>
<dbReference type="InterPro" id="IPR002646">
    <property type="entry name" value="PolA_pol_head_dom"/>
</dbReference>
<keyword evidence="1 9" id="KW-0808">Transferase</keyword>
<evidence type="ECO:0000313" key="12">
    <source>
        <dbReference type="Proteomes" id="UP000254191"/>
    </source>
</evidence>
<accession>A0A379GBF1</accession>
<dbReference type="Gene3D" id="3.30.460.10">
    <property type="entry name" value="Beta Polymerase, domain 2"/>
    <property type="match status" value="1"/>
</dbReference>
<dbReference type="EMBL" id="UGTS01000005">
    <property type="protein sequence ID" value="SUC38317.1"/>
    <property type="molecule type" value="Genomic_DNA"/>
</dbReference>
<evidence type="ECO:0000256" key="9">
    <source>
        <dbReference type="RuleBase" id="RU003953"/>
    </source>
</evidence>
<protein>
    <submittedName>
        <fullName evidence="11">Multifunctional Cca protein</fullName>
    </submittedName>
</protein>
<dbReference type="GO" id="GO:0046872">
    <property type="term" value="F:metal ion binding"/>
    <property type="evidence" value="ECO:0007669"/>
    <property type="project" value="UniProtKB-KW"/>
</dbReference>
<evidence type="ECO:0000256" key="7">
    <source>
        <dbReference type="ARBA" id="ARBA00022842"/>
    </source>
</evidence>
<evidence type="ECO:0000256" key="8">
    <source>
        <dbReference type="ARBA" id="ARBA00022884"/>
    </source>
</evidence>
<evidence type="ECO:0000256" key="5">
    <source>
        <dbReference type="ARBA" id="ARBA00022741"/>
    </source>
</evidence>
<keyword evidence="5" id="KW-0547">Nucleotide-binding</keyword>